<protein>
    <submittedName>
        <fullName evidence="1">Uncharacterized protein</fullName>
    </submittedName>
</protein>
<dbReference type="Proteomes" id="UP000218731">
    <property type="component" value="Plasmid pKF715A"/>
</dbReference>
<sequence>MTVAQANQGYAARQVADHIQPLAMPLPESCSDSYAAGWAIADMAIVRGEGVNHDAPLDWDEDKARGFRERIVAEDSRVARSADAFSE</sequence>
<name>A0A1L7NME5_PSEPU</name>
<evidence type="ECO:0000313" key="1">
    <source>
        <dbReference type="EMBL" id="BAW26635.1"/>
    </source>
</evidence>
<organism evidence="1 2">
    <name type="scientific">Pseudomonas putida</name>
    <name type="common">Arthrobacter siderocapsulatus</name>
    <dbReference type="NCBI Taxonomy" id="303"/>
    <lineage>
        <taxon>Bacteria</taxon>
        <taxon>Pseudomonadati</taxon>
        <taxon>Pseudomonadota</taxon>
        <taxon>Gammaproteobacteria</taxon>
        <taxon>Pseudomonadales</taxon>
        <taxon>Pseudomonadaceae</taxon>
        <taxon>Pseudomonas</taxon>
    </lineage>
</organism>
<reference evidence="1 2" key="1">
    <citation type="submission" date="2015-11" db="EMBL/GenBank/DDBJ databases">
        <title>Complete genome sequencing of a biphenyl-degrading bacterium, Pseudomonas putida KF715 (=NBRC110667).</title>
        <authorList>
            <person name="Suenaga H."/>
            <person name="Fujihara N."/>
            <person name="Watanabe T."/>
            <person name="Hirose J."/>
            <person name="Kimura N."/>
            <person name="Yamazoe A."/>
            <person name="Hosoyama A."/>
            <person name="Shimodaira J."/>
            <person name="Furukawa K."/>
        </authorList>
    </citation>
    <scope>NUCLEOTIDE SEQUENCE [LARGE SCALE GENOMIC DNA]</scope>
    <source>
        <strain evidence="1 2">KF715</strain>
        <plasmid evidence="2">Plasmid pkf715a dna</plasmid>
    </source>
</reference>
<dbReference type="AlphaFoldDB" id="A0A1L7NME5"/>
<dbReference type="RefSeq" id="WP_157754431.1">
    <property type="nucleotide sequence ID" value="NZ_AP015030.1"/>
</dbReference>
<proteinExistence type="predicted"/>
<keyword evidence="1" id="KW-0614">Plasmid</keyword>
<accession>A0A1L7NME5</accession>
<gene>
    <name evidence="1" type="ORF">KF715C_pA1300</name>
</gene>
<evidence type="ECO:0000313" key="2">
    <source>
        <dbReference type="Proteomes" id="UP000218731"/>
    </source>
</evidence>
<geneLocation type="plasmid" evidence="2">
    <name>pkf715a dna</name>
</geneLocation>
<dbReference type="EMBL" id="AP015030">
    <property type="protein sequence ID" value="BAW26635.1"/>
    <property type="molecule type" value="Genomic_DNA"/>
</dbReference>